<sequence>MPLVDLSMLAWCTRLSWKVENVASVYGANCASDAGCDGIRFPLEKSGNGSTTDVLLVSYTGIPTSLLSPINMNIYWYSVGTTQWTILASTVEETRGAALTTETRPALMVLPRNFEVANTTLAEYMTEFGSCEMFIDKYIHQVEKNHLYIEHTLQPAYTAGLYVIFQNAMVLSQLPSNTSVYNDKTSLSFSGNSQDMYVRASVPWTNLILTVMGCIVVVVVGVFVAILAKQEEDFS</sequence>
<dbReference type="OrthoDB" id="124611at2759"/>
<proteinExistence type="predicted"/>
<dbReference type="Proteomes" id="UP000028582">
    <property type="component" value="Unassembled WGS sequence"/>
</dbReference>
<organism evidence="2 3">
    <name type="scientific">Phytophthora nicotianae P1976</name>
    <dbReference type="NCBI Taxonomy" id="1317066"/>
    <lineage>
        <taxon>Eukaryota</taxon>
        <taxon>Sar</taxon>
        <taxon>Stramenopiles</taxon>
        <taxon>Oomycota</taxon>
        <taxon>Peronosporomycetes</taxon>
        <taxon>Peronosporales</taxon>
        <taxon>Peronosporaceae</taxon>
        <taxon>Phytophthora</taxon>
    </lineage>
</organism>
<accession>A0A080ZKD1</accession>
<name>A0A080ZKD1_PHYNI</name>
<keyword evidence="1" id="KW-0472">Membrane</keyword>
<keyword evidence="1" id="KW-1133">Transmembrane helix</keyword>
<dbReference type="AlphaFoldDB" id="A0A080ZKD1"/>
<keyword evidence="1" id="KW-0812">Transmembrane</keyword>
<evidence type="ECO:0000256" key="1">
    <source>
        <dbReference type="SAM" id="Phobius"/>
    </source>
</evidence>
<evidence type="ECO:0000313" key="2">
    <source>
        <dbReference type="EMBL" id="ETO67092.1"/>
    </source>
</evidence>
<reference evidence="2 3" key="1">
    <citation type="submission" date="2013-11" db="EMBL/GenBank/DDBJ databases">
        <title>The Genome Sequence of Phytophthora parasitica P1976.</title>
        <authorList>
            <consortium name="The Broad Institute Genomics Platform"/>
            <person name="Russ C."/>
            <person name="Tyler B."/>
            <person name="Panabieres F."/>
            <person name="Shan W."/>
            <person name="Tripathy S."/>
            <person name="Grunwald N."/>
            <person name="Machado M."/>
            <person name="Johnson C.S."/>
            <person name="Walker B."/>
            <person name="Young S."/>
            <person name="Zeng Q."/>
            <person name="Gargeya S."/>
            <person name="Fitzgerald M."/>
            <person name="Haas B."/>
            <person name="Abouelleil A."/>
            <person name="Allen A.W."/>
            <person name="Alvarado L."/>
            <person name="Arachchi H.M."/>
            <person name="Berlin A.M."/>
            <person name="Chapman S.B."/>
            <person name="Gainer-Dewar J."/>
            <person name="Goldberg J."/>
            <person name="Griggs A."/>
            <person name="Gujja S."/>
            <person name="Hansen M."/>
            <person name="Howarth C."/>
            <person name="Imamovic A."/>
            <person name="Ireland A."/>
            <person name="Larimer J."/>
            <person name="McCowan C."/>
            <person name="Murphy C."/>
            <person name="Pearson M."/>
            <person name="Poon T.W."/>
            <person name="Priest M."/>
            <person name="Roberts A."/>
            <person name="Saif S."/>
            <person name="Shea T."/>
            <person name="Sisk P."/>
            <person name="Sykes S."/>
            <person name="Wortman J."/>
            <person name="Nusbaum C."/>
            <person name="Birren B."/>
        </authorList>
    </citation>
    <scope>NUCLEOTIDE SEQUENCE [LARGE SCALE GENOMIC DNA]</scope>
    <source>
        <strain evidence="2 3">P1976</strain>
    </source>
</reference>
<evidence type="ECO:0000313" key="3">
    <source>
        <dbReference type="Proteomes" id="UP000028582"/>
    </source>
</evidence>
<comment type="caution">
    <text evidence="2">The sequence shown here is derived from an EMBL/GenBank/DDBJ whole genome shotgun (WGS) entry which is preliminary data.</text>
</comment>
<feature type="transmembrane region" description="Helical" evidence="1">
    <location>
        <begin position="204"/>
        <end position="228"/>
    </location>
</feature>
<protein>
    <submittedName>
        <fullName evidence="2">Uncharacterized protein</fullName>
    </submittedName>
</protein>
<gene>
    <name evidence="2" type="ORF">F444_15903</name>
</gene>
<dbReference type="EMBL" id="ANJA01002927">
    <property type="protein sequence ID" value="ETO67092.1"/>
    <property type="molecule type" value="Genomic_DNA"/>
</dbReference>